<dbReference type="SUPFAM" id="SSF48403">
    <property type="entry name" value="Ankyrin repeat"/>
    <property type="match status" value="1"/>
</dbReference>
<dbReference type="PRINTS" id="PR01415">
    <property type="entry name" value="ANKYRIN"/>
</dbReference>
<evidence type="ECO:0000256" key="1">
    <source>
        <dbReference type="ARBA" id="ARBA00022737"/>
    </source>
</evidence>
<dbReference type="OrthoDB" id="9812708at2"/>
<evidence type="ECO:0000313" key="5">
    <source>
        <dbReference type="EMBL" id="PVY43596.1"/>
    </source>
</evidence>
<dbReference type="SUPFAM" id="SSF48452">
    <property type="entry name" value="TPR-like"/>
    <property type="match status" value="1"/>
</dbReference>
<accession>A0A2U1B4H7</accession>
<evidence type="ECO:0000256" key="2">
    <source>
        <dbReference type="ARBA" id="ARBA00023043"/>
    </source>
</evidence>
<dbReference type="GO" id="GO:0005829">
    <property type="term" value="C:cytosol"/>
    <property type="evidence" value="ECO:0007669"/>
    <property type="project" value="TreeGrafter"/>
</dbReference>
<name>A0A2U1B4H7_9BACT</name>
<evidence type="ECO:0000313" key="6">
    <source>
        <dbReference type="Proteomes" id="UP000245959"/>
    </source>
</evidence>
<comment type="caution">
    <text evidence="5">The sequence shown here is derived from an EMBL/GenBank/DDBJ whole genome shotgun (WGS) entry which is preliminary data.</text>
</comment>
<reference evidence="5 6" key="1">
    <citation type="submission" date="2018-04" db="EMBL/GenBank/DDBJ databases">
        <title>Genomic Encyclopedia of Type Strains, Phase IV (KMG-IV): sequencing the most valuable type-strain genomes for metagenomic binning, comparative biology and taxonomic classification.</title>
        <authorList>
            <person name="Goeker M."/>
        </authorList>
    </citation>
    <scope>NUCLEOTIDE SEQUENCE [LARGE SCALE GENOMIC DNA]</scope>
    <source>
        <strain evidence="5 6">DSM 14823</strain>
    </source>
</reference>
<keyword evidence="6" id="KW-1185">Reference proteome</keyword>
<dbReference type="PROSITE" id="PS50088">
    <property type="entry name" value="ANK_REPEAT"/>
    <property type="match status" value="3"/>
</dbReference>
<proteinExistence type="predicted"/>
<feature type="repeat" description="ANK" evidence="3">
    <location>
        <begin position="871"/>
        <end position="903"/>
    </location>
</feature>
<sequence length="1091" mass="122633">MGVMDKFRAMGEPRQAAADPAISDGLFFRSRNKSRADAVMKIRTLIAVAVVVAGGGMSGAEAKSTLRTDGAAGRGPGHGEAATVNERITAYRGNPDPSSISGLLKLLDTAPLTEHAVMPLCGFFSEVFRSNPERMPEWIDRIAALENIQLKRALLAVVPAIYPEYGNLAEKAAGVEPGTESGSFALSGRQLQEIADANPDFAWGAYFASGKREYPLKVLQLALSPLREKAGKTFNLTAAAAHWSLLAVSREQPEVETILKTYFREAPETELRFFFRRVGETERRRLLDAERIALLPPPEETVRARPANPFAGLYRNWENRRTSSEEAERRVADYEKLLCEDSPQSDPAKIRSFIAYFYRGNLPELKPEEVETEPFDDRWAEAERITRLYRSGQDRAARSALRQLLRQLPESHLARVELLTFARNYWKEKTPEYQDYNTRLISEIEAAVLAGKWQGRICYQWFYNLLSGNSGCGSRYWGRLEARLKPRMDQIDPWFWEMIRGRAAIAWAWESRGGGWAFTVSKEGWKGFEENLDAARTHFHNALKLHPDRANPYIQLITVEMGGGTREAMIEAFKGLIRIDPENTAGYGKLLWGLLPRWGGSHELIRRLAVEAMDCPRRDIAVPSMGYQCLGQIAWDYRGMGWQNVYLDPEIRRRSDRLFTEYERKSRNTPGWNNFLFHRFCREMAELRYDDAAKTLEEYGGAEKFAKSGRWQRGDFFAEQIGTPWYDDLMLRLKLFTGKFAAPLREAERRLLADAGDAAALETLREIIGDQNLAVGEREFLIDFYARWRLNCSPQECCGSGGKILSAFAVAGKRDRADVAQEMVAFGYRSKEHENYPGEFAYNIAKEGKDPLLLKKLHESGDPLDRRDPKLGYAPIHIASRQGNAEMVVALLELGVPVELRNRSGHTPLHIAATKKYDAVIRILLEHGADPNLGDHDGDVCLMYLPQVRAPLRIYKLFAEYPGIDLNIRNRGGETPLHFMARSGTPVEIVRYLVGRGMEINIRDNGGKTPLDIAEAGGNRELAEYLAGIGGRRGNELPPEPGSARRERREAAAGGLDVFPANSLCLFAAGLLLIALAGAARKRRGKNKESR</sequence>
<evidence type="ECO:0000256" key="4">
    <source>
        <dbReference type="SAM" id="Phobius"/>
    </source>
</evidence>
<dbReference type="InterPro" id="IPR051070">
    <property type="entry name" value="NF-kappa-B_inhibitor"/>
</dbReference>
<dbReference type="AlphaFoldDB" id="A0A2U1B4H7"/>
<dbReference type="Pfam" id="PF13857">
    <property type="entry name" value="Ank_5"/>
    <property type="match status" value="1"/>
</dbReference>
<keyword evidence="2 3" id="KW-0040">ANK repeat</keyword>
<dbReference type="Gene3D" id="1.25.40.20">
    <property type="entry name" value="Ankyrin repeat-containing domain"/>
    <property type="match status" value="2"/>
</dbReference>
<keyword evidence="4" id="KW-1133">Transmembrane helix</keyword>
<evidence type="ECO:0000256" key="3">
    <source>
        <dbReference type="PROSITE-ProRule" id="PRU00023"/>
    </source>
</evidence>
<dbReference type="Proteomes" id="UP000245959">
    <property type="component" value="Unassembled WGS sequence"/>
</dbReference>
<feature type="repeat" description="ANK" evidence="3">
    <location>
        <begin position="904"/>
        <end position="936"/>
    </location>
</feature>
<dbReference type="InterPro" id="IPR036770">
    <property type="entry name" value="Ankyrin_rpt-contain_sf"/>
</dbReference>
<keyword evidence="4" id="KW-0472">Membrane</keyword>
<organism evidence="5 6">
    <name type="scientific">Victivallis vadensis</name>
    <dbReference type="NCBI Taxonomy" id="172901"/>
    <lineage>
        <taxon>Bacteria</taxon>
        <taxon>Pseudomonadati</taxon>
        <taxon>Lentisphaerota</taxon>
        <taxon>Lentisphaeria</taxon>
        <taxon>Victivallales</taxon>
        <taxon>Victivallaceae</taxon>
        <taxon>Victivallis</taxon>
    </lineage>
</organism>
<dbReference type="PANTHER" id="PTHR46680:SF2">
    <property type="entry name" value="NF-KAPPA-B INHIBITOR ZETA"/>
    <property type="match status" value="1"/>
</dbReference>
<dbReference type="PROSITE" id="PS50297">
    <property type="entry name" value="ANK_REP_REGION"/>
    <property type="match status" value="3"/>
</dbReference>
<dbReference type="InterPro" id="IPR002110">
    <property type="entry name" value="Ankyrin_rpt"/>
</dbReference>
<dbReference type="Pfam" id="PF12796">
    <property type="entry name" value="Ank_2"/>
    <property type="match status" value="1"/>
</dbReference>
<feature type="repeat" description="ANK" evidence="3">
    <location>
        <begin position="972"/>
        <end position="1005"/>
    </location>
</feature>
<dbReference type="GO" id="GO:0071356">
    <property type="term" value="P:cellular response to tumor necrosis factor"/>
    <property type="evidence" value="ECO:0007669"/>
    <property type="project" value="TreeGrafter"/>
</dbReference>
<dbReference type="SMART" id="SM00248">
    <property type="entry name" value="ANK"/>
    <property type="match status" value="4"/>
</dbReference>
<dbReference type="Gene3D" id="1.25.40.10">
    <property type="entry name" value="Tetratricopeptide repeat domain"/>
    <property type="match status" value="1"/>
</dbReference>
<dbReference type="PANTHER" id="PTHR46680">
    <property type="entry name" value="NF-KAPPA-B INHIBITOR ALPHA"/>
    <property type="match status" value="1"/>
</dbReference>
<protein>
    <submittedName>
        <fullName evidence="5">Ankyrin repeat protein</fullName>
    </submittedName>
</protein>
<dbReference type="EMBL" id="QEKH01000008">
    <property type="protein sequence ID" value="PVY43596.1"/>
    <property type="molecule type" value="Genomic_DNA"/>
</dbReference>
<dbReference type="InterPro" id="IPR011990">
    <property type="entry name" value="TPR-like_helical_dom_sf"/>
</dbReference>
<keyword evidence="1" id="KW-0677">Repeat</keyword>
<keyword evidence="4" id="KW-0812">Transmembrane</keyword>
<dbReference type="GO" id="GO:0051059">
    <property type="term" value="F:NF-kappaB binding"/>
    <property type="evidence" value="ECO:0007669"/>
    <property type="project" value="TreeGrafter"/>
</dbReference>
<feature type="transmembrane region" description="Helical" evidence="4">
    <location>
        <begin position="1058"/>
        <end position="1080"/>
    </location>
</feature>
<gene>
    <name evidence="5" type="ORF">C8D82_108123</name>
</gene>